<organism evidence="1">
    <name type="scientific">Timema douglasi</name>
    <name type="common">Walking stick</name>
    <dbReference type="NCBI Taxonomy" id="61478"/>
    <lineage>
        <taxon>Eukaryota</taxon>
        <taxon>Metazoa</taxon>
        <taxon>Ecdysozoa</taxon>
        <taxon>Arthropoda</taxon>
        <taxon>Hexapoda</taxon>
        <taxon>Insecta</taxon>
        <taxon>Pterygota</taxon>
        <taxon>Neoptera</taxon>
        <taxon>Polyneoptera</taxon>
        <taxon>Phasmatodea</taxon>
        <taxon>Timematodea</taxon>
        <taxon>Timematoidea</taxon>
        <taxon>Timematidae</taxon>
        <taxon>Timema</taxon>
    </lineage>
</organism>
<accession>A0A7R8ZH34</accession>
<gene>
    <name evidence="1" type="ORF">TDIB3V08_LOCUS13322</name>
</gene>
<name>A0A7R8ZH34_TIMDO</name>
<dbReference type="EMBL" id="OA594086">
    <property type="protein sequence ID" value="CAD7207174.1"/>
    <property type="molecule type" value="Genomic_DNA"/>
</dbReference>
<evidence type="ECO:0000313" key="1">
    <source>
        <dbReference type="EMBL" id="CAD7207174.1"/>
    </source>
</evidence>
<proteinExistence type="predicted"/>
<dbReference type="AlphaFoldDB" id="A0A7R8ZH34"/>
<sequence length="30" mass="3681">MLRGTVRIKVFLPKWIQRRPMPADNQEFPR</sequence>
<reference evidence="1" key="1">
    <citation type="submission" date="2020-11" db="EMBL/GenBank/DDBJ databases">
        <authorList>
            <person name="Tran Van P."/>
        </authorList>
    </citation>
    <scope>NUCLEOTIDE SEQUENCE</scope>
</reference>
<protein>
    <submittedName>
        <fullName evidence="1">Uncharacterized protein</fullName>
    </submittedName>
</protein>